<dbReference type="EMBL" id="BK059091">
    <property type="protein sequence ID" value="DAE28856.1"/>
    <property type="molecule type" value="Genomic_DNA"/>
</dbReference>
<protein>
    <submittedName>
        <fullName evidence="1">Uncharacterized protein</fullName>
    </submittedName>
</protein>
<reference evidence="1" key="1">
    <citation type="journal article" date="2021" name="Proc. Natl. Acad. Sci. U.S.A.">
        <title>A Catalog of Tens of Thousands of Viruses from Human Metagenomes Reveals Hidden Associations with Chronic Diseases.</title>
        <authorList>
            <person name="Tisza M.J."/>
            <person name="Buck C.B."/>
        </authorList>
    </citation>
    <scope>NUCLEOTIDE SEQUENCE</scope>
    <source>
        <strain evidence="1">CtmTa7</strain>
    </source>
</reference>
<name>A0A8S5RBV4_9VIRU</name>
<evidence type="ECO:0000313" key="1">
    <source>
        <dbReference type="EMBL" id="DAE28856.1"/>
    </source>
</evidence>
<proteinExistence type="predicted"/>
<accession>A0A8S5RBV4</accession>
<organism evidence="1">
    <name type="scientific">virus sp. ctmTa7</name>
    <dbReference type="NCBI Taxonomy" id="2828255"/>
    <lineage>
        <taxon>Viruses</taxon>
    </lineage>
</organism>
<sequence>MLRVRTNLKPRDYILDDVVRIVNPKQQLLYIKNQIYPIDIYTSIDSKTGNDILVMIFLRSETTEAYIKWCNYELE</sequence>